<name>A0A8H7U8N1_MORIS</name>
<dbReference type="GO" id="GO:0000973">
    <property type="term" value="P:post-transcriptional tethering of RNA polymerase II gene DNA at nuclear periphery"/>
    <property type="evidence" value="ECO:0007669"/>
    <property type="project" value="TreeGrafter"/>
</dbReference>
<dbReference type="GO" id="GO:0006368">
    <property type="term" value="P:transcription elongation by RNA polymerase II"/>
    <property type="evidence" value="ECO:0007669"/>
    <property type="project" value="TreeGrafter"/>
</dbReference>
<dbReference type="PROSITE" id="PS50250">
    <property type="entry name" value="PCI"/>
    <property type="match status" value="1"/>
</dbReference>
<evidence type="ECO:0000313" key="2">
    <source>
        <dbReference type="EMBL" id="KAG2172297.1"/>
    </source>
</evidence>
<dbReference type="AlphaFoldDB" id="A0A8H7U8N1"/>
<reference evidence="2" key="1">
    <citation type="submission" date="2020-12" db="EMBL/GenBank/DDBJ databases">
        <title>Metabolic potential, ecology and presence of endohyphal bacteria is reflected in genomic diversity of Mucoromycotina.</title>
        <authorList>
            <person name="Muszewska A."/>
            <person name="Okrasinska A."/>
            <person name="Steczkiewicz K."/>
            <person name="Drgas O."/>
            <person name="Orlowska M."/>
            <person name="Perlinska-Lenart U."/>
            <person name="Aleksandrzak-Piekarczyk T."/>
            <person name="Szatraj K."/>
            <person name="Zielenkiewicz U."/>
            <person name="Pilsyk S."/>
            <person name="Malc E."/>
            <person name="Mieczkowski P."/>
            <person name="Kruszewska J.S."/>
            <person name="Biernat P."/>
            <person name="Pawlowska J."/>
        </authorList>
    </citation>
    <scope>NUCLEOTIDE SEQUENCE</scope>
    <source>
        <strain evidence="2">WA0000067209</strain>
    </source>
</reference>
<dbReference type="Gene3D" id="1.10.10.10">
    <property type="entry name" value="Winged helix-like DNA-binding domain superfamily/Winged helix DNA-binding domain"/>
    <property type="match status" value="1"/>
</dbReference>
<evidence type="ECO:0000259" key="1">
    <source>
        <dbReference type="PROSITE" id="PS50250"/>
    </source>
</evidence>
<dbReference type="SMART" id="SM00753">
    <property type="entry name" value="PAM"/>
    <property type="match status" value="1"/>
</dbReference>
<dbReference type="OrthoDB" id="5404651at2759"/>
<sequence>MSTVTAYLQQVRSAIDYKNAPTLCQLLQFYDNDPNVQALRMELAQGVNGKAIVENIFGDHSNALKNFLSAYLELVQHLQDPDALAVYDRYSAMFSMYLVQFSSPDSNWQVPLFKQLASMLVQLAFRVDKMTGFAGSNKDKKLDDATRLLSKCFNIAISDRNDGGPFEQSKKQSVLHVTNLAFKLYFKLRQIRMCRTFISHLAKENIQIDMFPKSQQVTYRYYLGRYYLFESQVRKAERELDIAFKKCTRYATKNKRLILIYLISARMVLGIFPRPELLAKYNLMDKYHSLCIAIKQGNLAGYQYHLERHMPTFLQEGTYIMLKERVKVVIWRCLFRKVYVVLREPGKTPILPFSQCLIALRFSSGDQTYDLLDIECLLVSLLDQSYLKGYLHHHKQIAVLSKNVAFPRVRDVRVITERYDDAAVEAHLAAQTVDTGLQFSTNTNFATMES</sequence>
<dbReference type="EMBL" id="JAEPQZ010000017">
    <property type="protein sequence ID" value="KAG2172297.1"/>
    <property type="molecule type" value="Genomic_DNA"/>
</dbReference>
<evidence type="ECO:0000313" key="3">
    <source>
        <dbReference type="Proteomes" id="UP000654370"/>
    </source>
</evidence>
<dbReference type="GO" id="GO:0016973">
    <property type="term" value="P:poly(A)+ mRNA export from nucleus"/>
    <property type="evidence" value="ECO:0007669"/>
    <property type="project" value="TreeGrafter"/>
</dbReference>
<dbReference type="InterPro" id="IPR045114">
    <property type="entry name" value="Csn12-like"/>
</dbReference>
<keyword evidence="3" id="KW-1185">Reference proteome</keyword>
<dbReference type="Proteomes" id="UP000654370">
    <property type="component" value="Unassembled WGS sequence"/>
</dbReference>
<comment type="caution">
    <text evidence="2">The sequence shown here is derived from an EMBL/GenBank/DDBJ whole genome shotgun (WGS) entry which is preliminary data.</text>
</comment>
<dbReference type="PANTHER" id="PTHR12732:SF8">
    <property type="entry name" value="NUCLEAR MRNA EXPORT PROTEIN THP1"/>
    <property type="match status" value="1"/>
</dbReference>
<dbReference type="InterPro" id="IPR000717">
    <property type="entry name" value="PCI_dom"/>
</dbReference>
<accession>A0A8H7U8N1</accession>
<dbReference type="GO" id="GO:0003723">
    <property type="term" value="F:RNA binding"/>
    <property type="evidence" value="ECO:0007669"/>
    <property type="project" value="InterPro"/>
</dbReference>
<dbReference type="InterPro" id="IPR036388">
    <property type="entry name" value="WH-like_DNA-bd_sf"/>
</dbReference>
<dbReference type="PANTHER" id="PTHR12732">
    <property type="entry name" value="UNCHARACTERIZED PROTEASOME COMPONENT REGION PCI-CONTAINING"/>
    <property type="match status" value="1"/>
</dbReference>
<proteinExistence type="predicted"/>
<dbReference type="GO" id="GO:0003690">
    <property type="term" value="F:double-stranded DNA binding"/>
    <property type="evidence" value="ECO:0007669"/>
    <property type="project" value="InterPro"/>
</dbReference>
<feature type="domain" description="PCI" evidence="1">
    <location>
        <begin position="217"/>
        <end position="405"/>
    </location>
</feature>
<organism evidence="2 3">
    <name type="scientific">Mortierella isabellina</name>
    <name type="common">Filamentous fungus</name>
    <name type="synonym">Umbelopsis isabellina</name>
    <dbReference type="NCBI Taxonomy" id="91625"/>
    <lineage>
        <taxon>Eukaryota</taxon>
        <taxon>Fungi</taxon>
        <taxon>Fungi incertae sedis</taxon>
        <taxon>Mucoromycota</taxon>
        <taxon>Mucoromycotina</taxon>
        <taxon>Umbelopsidomycetes</taxon>
        <taxon>Umbelopsidales</taxon>
        <taxon>Umbelopsidaceae</taxon>
        <taxon>Umbelopsis</taxon>
    </lineage>
</organism>
<protein>
    <recommendedName>
        <fullName evidence="1">PCI domain-containing protein</fullName>
    </recommendedName>
</protein>
<gene>
    <name evidence="2" type="ORF">INT43_004839</name>
</gene>
<dbReference type="GO" id="GO:0070390">
    <property type="term" value="C:transcription export complex 2"/>
    <property type="evidence" value="ECO:0007669"/>
    <property type="project" value="TreeGrafter"/>
</dbReference>